<dbReference type="OrthoDB" id="341259at2759"/>
<name>A0A2P5HI60_DIAHE</name>
<keyword evidence="1" id="KW-0677">Repeat</keyword>
<dbReference type="Proteomes" id="UP000094444">
    <property type="component" value="Unassembled WGS sequence"/>
</dbReference>
<reference evidence="4" key="1">
    <citation type="submission" date="2017-09" db="EMBL/GenBank/DDBJ databases">
        <title>Polyketide synthases of a Diaporthe helianthi virulent isolate.</title>
        <authorList>
            <person name="Baroncelli R."/>
        </authorList>
    </citation>
    <scope>NUCLEOTIDE SEQUENCE [LARGE SCALE GENOMIC DNA]</scope>
    <source>
        <strain evidence="4">7/96</strain>
    </source>
</reference>
<evidence type="ECO:0000313" key="5">
    <source>
        <dbReference type="Proteomes" id="UP000094444"/>
    </source>
</evidence>
<feature type="repeat" description="ANK" evidence="3">
    <location>
        <begin position="467"/>
        <end position="510"/>
    </location>
</feature>
<evidence type="ECO:0000256" key="2">
    <source>
        <dbReference type="ARBA" id="ARBA00023043"/>
    </source>
</evidence>
<evidence type="ECO:0000313" key="4">
    <source>
        <dbReference type="EMBL" id="POS69943.1"/>
    </source>
</evidence>
<dbReference type="EMBL" id="MAVT02001896">
    <property type="protein sequence ID" value="POS69943.1"/>
    <property type="molecule type" value="Genomic_DNA"/>
</dbReference>
<dbReference type="InterPro" id="IPR002110">
    <property type="entry name" value="Ankyrin_rpt"/>
</dbReference>
<protein>
    <submittedName>
        <fullName evidence="4">Uncharacterized protein</fullName>
    </submittedName>
</protein>
<sequence length="705" mass="77334">MSLGNLPTELLHAICQAVSQGGTNDLVRLTRASRLLHDISNPMLYATDVRDTGGVISMCFGLASKRISVIKLCLSAGCRPDVRIETCNDLGAIFDTNLFQGDALNFFMSFSRHLQLARYGFQPFRRDADNHRGGLYLDSERDGNMPFRSVDSFYWTPLHVAVLRNDVELLALLLDHGADPNAAGRGVCQCYHQRLRRTVDRFVGPESEDVVPMLERSRFGLPHAIESDNEVVGLAQQYFQAEPVLLGLFRTHPDVISTVTPRFDPLPPLHVAVERFESLEQLERLYNILKCAGCLDGAPSDVDGLDAFGDTPFSVAVFSGKTETFGTWLRDRGADINFALHDANGDRCSILNALCKSGQHSDALLLMDMGVDINRDAELSQGRLYESTMHLCCGWLGCLQEWPVEDKLRRQRDAIAILKRLVHAGADVNARAVGGMTPLMSAAALGFPAAVRVLLEGKPDLRAENASGKTALHYAVVEGLGAFPGPQMRSALTIIRLLLDNGADPNQHSAGRSAPPLFQGEWGAGVMPGADPRKFWSDATRETEPSTMASIGPLLIERGADPNIYLDHHREADELRPLVAAIQGHSLPMTAFFNGEFDCLDSLVACGTIITYQDYLLMMSSLLDPRIRSRGSKSGAVQALFRILNGPFLRLEKAEDRKSIMDAWTELLILSVGERPSLVHVVAPHFSITNKVGYAGRTALHVLAQ</sequence>
<comment type="caution">
    <text evidence="4">The sequence shown here is derived from an EMBL/GenBank/DDBJ whole genome shotgun (WGS) entry which is preliminary data.</text>
</comment>
<accession>A0A2P5HI60</accession>
<dbReference type="STRING" id="158607.A0A2P5HI60"/>
<dbReference type="PROSITE" id="PS50297">
    <property type="entry name" value="ANK_REP_REGION"/>
    <property type="match status" value="2"/>
</dbReference>
<dbReference type="PANTHER" id="PTHR24198">
    <property type="entry name" value="ANKYRIN REPEAT AND PROTEIN KINASE DOMAIN-CONTAINING PROTEIN"/>
    <property type="match status" value="1"/>
</dbReference>
<dbReference type="PROSITE" id="PS50088">
    <property type="entry name" value="ANK_REPEAT"/>
    <property type="match status" value="3"/>
</dbReference>
<feature type="repeat" description="ANK" evidence="3">
    <location>
        <begin position="156"/>
        <end position="185"/>
    </location>
</feature>
<keyword evidence="2 3" id="KW-0040">ANK repeat</keyword>
<dbReference type="PANTHER" id="PTHR24198:SF165">
    <property type="entry name" value="ANKYRIN REPEAT-CONTAINING PROTEIN-RELATED"/>
    <property type="match status" value="1"/>
</dbReference>
<dbReference type="InParanoid" id="A0A2P5HI60"/>
<proteinExistence type="predicted"/>
<dbReference type="SMART" id="SM00248">
    <property type="entry name" value="ANK"/>
    <property type="match status" value="6"/>
</dbReference>
<gene>
    <name evidence="4" type="ORF">DHEL01_v211666</name>
</gene>
<feature type="repeat" description="ANK" evidence="3">
    <location>
        <begin position="434"/>
        <end position="466"/>
    </location>
</feature>
<keyword evidence="5" id="KW-1185">Reference proteome</keyword>
<dbReference type="AlphaFoldDB" id="A0A2P5HI60"/>
<dbReference type="Pfam" id="PF12796">
    <property type="entry name" value="Ank_2"/>
    <property type="match status" value="1"/>
</dbReference>
<evidence type="ECO:0000256" key="3">
    <source>
        <dbReference type="PROSITE-ProRule" id="PRU00023"/>
    </source>
</evidence>
<evidence type="ECO:0000256" key="1">
    <source>
        <dbReference type="ARBA" id="ARBA00022737"/>
    </source>
</evidence>
<organism evidence="4 5">
    <name type="scientific">Diaporthe helianthi</name>
    <dbReference type="NCBI Taxonomy" id="158607"/>
    <lineage>
        <taxon>Eukaryota</taxon>
        <taxon>Fungi</taxon>
        <taxon>Dikarya</taxon>
        <taxon>Ascomycota</taxon>
        <taxon>Pezizomycotina</taxon>
        <taxon>Sordariomycetes</taxon>
        <taxon>Sordariomycetidae</taxon>
        <taxon>Diaporthales</taxon>
        <taxon>Diaporthaceae</taxon>
        <taxon>Diaporthe</taxon>
    </lineage>
</organism>
<dbReference type="Gene3D" id="1.25.40.20">
    <property type="entry name" value="Ankyrin repeat-containing domain"/>
    <property type="match status" value="3"/>
</dbReference>
<dbReference type="InterPro" id="IPR036770">
    <property type="entry name" value="Ankyrin_rpt-contain_sf"/>
</dbReference>
<dbReference type="SUPFAM" id="SSF48403">
    <property type="entry name" value="Ankyrin repeat"/>
    <property type="match status" value="1"/>
</dbReference>
<dbReference type="Pfam" id="PF00023">
    <property type="entry name" value="Ank"/>
    <property type="match status" value="1"/>
</dbReference>